<evidence type="ECO:0000256" key="1">
    <source>
        <dbReference type="SAM" id="MobiDB-lite"/>
    </source>
</evidence>
<feature type="region of interest" description="Disordered" evidence="1">
    <location>
        <begin position="421"/>
        <end position="463"/>
    </location>
</feature>
<organism evidence="2 3">
    <name type="scientific">Candidatus Methanodesulfokora washburnensis</name>
    <dbReference type="NCBI Taxonomy" id="2478471"/>
    <lineage>
        <taxon>Archaea</taxon>
        <taxon>Thermoproteota</taxon>
        <taxon>Candidatus Korarchaeia</taxon>
        <taxon>Candidatus Korarchaeia incertae sedis</taxon>
        <taxon>Candidatus Methanodesulfokora</taxon>
    </lineage>
</organism>
<gene>
    <name evidence="2" type="ORF">D6D85_08320</name>
</gene>
<proteinExistence type="predicted"/>
<protein>
    <submittedName>
        <fullName evidence="2">Uncharacterized protein</fullName>
    </submittedName>
</protein>
<sequence length="476" mass="52001">MRSIFIISLGIVLLLLLSSFVSIIPVYVGKDELFNEFNLVKRDVERGVPWEKIRKEVIMQGFYLTNSGSCFNLTQGDSFISACLPSGSNNNCLFLQTDVEPKITYVGENVSYRAFGISLCRKGVEMKAFLLLPSSCPLSPYITPSRPPIAPVPMPPDGSSQSRIKNIIPSDRCVHINFNCTNCISLGCWTGEYEASTEMEIKPTCFGNYTIVTILSDGKEEIRSDATFLAMAVSVSAKADPDKVKSGEKVKLIGSASAFYDVIMSYQAFLLTPYGRIFLDEGAGNYTKINKTYYYTPQKEGSYAFMFVVHDKYGREFQAKASFSDSNEGGRSGSSCPTFALSVSGDRYRGYTVTVTYYLEQIWNVELCVDGRCWSSHSSPVVGCGALSVGGFDGDTCHYASASGYGRTSASASRSFGACSSSGSSSSSSPPSPPPSPPRSPVISPTKSSTTVNREPSRNTELKIPERVFERKIRMV</sequence>
<evidence type="ECO:0000313" key="2">
    <source>
        <dbReference type="EMBL" id="RSN74363.1"/>
    </source>
</evidence>
<dbReference type="AlphaFoldDB" id="A0A3R9PVS0"/>
<dbReference type="Proteomes" id="UP000277582">
    <property type="component" value="Unassembled WGS sequence"/>
</dbReference>
<name>A0A3R9PVS0_9CREN</name>
<feature type="compositionally biased region" description="Pro residues" evidence="1">
    <location>
        <begin position="430"/>
        <end position="440"/>
    </location>
</feature>
<dbReference type="RefSeq" id="WP_125671537.1">
    <property type="nucleotide sequence ID" value="NZ_RCOS01000096.1"/>
</dbReference>
<evidence type="ECO:0000313" key="3">
    <source>
        <dbReference type="Proteomes" id="UP000277582"/>
    </source>
</evidence>
<comment type="caution">
    <text evidence="2">The sequence shown here is derived from an EMBL/GenBank/DDBJ whole genome shotgun (WGS) entry which is preliminary data.</text>
</comment>
<dbReference type="EMBL" id="RCOS01000096">
    <property type="protein sequence ID" value="RSN74363.1"/>
    <property type="molecule type" value="Genomic_DNA"/>
</dbReference>
<reference evidence="2 3" key="1">
    <citation type="submission" date="2018-10" db="EMBL/GenBank/DDBJ databases">
        <title>Co-occurring genomic capacity for anaerobic methane metabolism and dissimilatory sulfite reduction discovered in the Korarchaeota.</title>
        <authorList>
            <person name="Mckay L.J."/>
            <person name="Dlakic M."/>
            <person name="Fields M.W."/>
            <person name="Delmont T.O."/>
            <person name="Eren A.M."/>
            <person name="Jay Z.J."/>
            <person name="Klingelsmith K.B."/>
            <person name="Rusch D.B."/>
            <person name="Inskeep W.P."/>
        </authorList>
    </citation>
    <scope>NUCLEOTIDE SEQUENCE [LARGE SCALE GENOMIC DNA]</scope>
    <source>
        <strain evidence="2 3">MDKW</strain>
    </source>
</reference>
<accession>A0A3R9PVS0</accession>
<keyword evidence="3" id="KW-1185">Reference proteome</keyword>